<dbReference type="SMART" id="SM01120">
    <property type="entry name" value="Dak2"/>
    <property type="match status" value="1"/>
</dbReference>
<dbReference type="GO" id="GO:0019563">
    <property type="term" value="P:glycerol catabolic process"/>
    <property type="evidence" value="ECO:0007669"/>
    <property type="project" value="TreeGrafter"/>
</dbReference>
<dbReference type="GO" id="GO:0005829">
    <property type="term" value="C:cytosol"/>
    <property type="evidence" value="ECO:0007669"/>
    <property type="project" value="TreeGrafter"/>
</dbReference>
<proteinExistence type="predicted"/>
<dbReference type="FunFam" id="1.25.40.340:FF:000002">
    <property type="entry name" value="Dihydroxyacetone kinase, L subunit"/>
    <property type="match status" value="1"/>
</dbReference>
<dbReference type="InterPro" id="IPR004007">
    <property type="entry name" value="DhaL_dom"/>
</dbReference>
<dbReference type="InterPro" id="IPR050861">
    <property type="entry name" value="Dihydroxyacetone_Kinase"/>
</dbReference>
<protein>
    <submittedName>
        <fullName evidence="4">Dihydroxyacetone kinase subunit L</fullName>
    </submittedName>
</protein>
<dbReference type="Pfam" id="PF02734">
    <property type="entry name" value="Dak2"/>
    <property type="match status" value="1"/>
</dbReference>
<comment type="caution">
    <text evidence="4">The sequence shown here is derived from an EMBL/GenBank/DDBJ whole genome shotgun (WGS) entry which is preliminary data.</text>
</comment>
<dbReference type="PANTHER" id="PTHR28629:SF4">
    <property type="entry name" value="TRIOKINASE_FMN CYCLASE"/>
    <property type="match status" value="1"/>
</dbReference>
<dbReference type="RefSeq" id="WP_144012940.1">
    <property type="nucleotide sequence ID" value="NZ_VKDK01000002.1"/>
</dbReference>
<feature type="domain" description="DhaL" evidence="3">
    <location>
        <begin position="10"/>
        <end position="212"/>
    </location>
</feature>
<name>A0A553G3J3_9CORY</name>
<keyword evidence="5" id="KW-1185">Reference proteome</keyword>
<dbReference type="SUPFAM" id="SSF101473">
    <property type="entry name" value="DhaL-like"/>
    <property type="match status" value="1"/>
</dbReference>
<evidence type="ECO:0000313" key="5">
    <source>
        <dbReference type="Proteomes" id="UP000320443"/>
    </source>
</evidence>
<sequence length="221" mass="22245">MTNSELLSSAWAQEWMKSCAAAAREHREELIELDRAIGDSDHGENVDRGFRAVVDKVAAEISSDDSTVADVLKLTAKTLMSTVGGASGPLLGTAFLRAAKAAGTGDIDASTTAALIEAALEGIMTRGKATEGEKTMVDAWAPAARAARDAADAAQSPAEVLRAASDAAAAGADATIPMVATKGRASYLGERSAGHKDPGAASSALFLAAAADAADTTGKGA</sequence>
<dbReference type="EMBL" id="VKDK01000002">
    <property type="protein sequence ID" value="TRX64050.1"/>
    <property type="molecule type" value="Genomic_DNA"/>
</dbReference>
<keyword evidence="2 4" id="KW-0418">Kinase</keyword>
<dbReference type="NCBIfam" id="TIGR02365">
    <property type="entry name" value="dha_L_ycgS"/>
    <property type="match status" value="1"/>
</dbReference>
<dbReference type="GO" id="GO:0004371">
    <property type="term" value="F:glycerone kinase activity"/>
    <property type="evidence" value="ECO:0007669"/>
    <property type="project" value="InterPro"/>
</dbReference>
<dbReference type="AlphaFoldDB" id="A0A553G3J3"/>
<organism evidence="4 5">
    <name type="scientific">Corynebacterium hiratae</name>
    <dbReference type="NCBI Taxonomy" id="3139423"/>
    <lineage>
        <taxon>Bacteria</taxon>
        <taxon>Bacillati</taxon>
        <taxon>Actinomycetota</taxon>
        <taxon>Actinomycetes</taxon>
        <taxon>Mycobacteriales</taxon>
        <taxon>Corynebacteriaceae</taxon>
        <taxon>Corynebacterium</taxon>
    </lineage>
</organism>
<dbReference type="InterPro" id="IPR036117">
    <property type="entry name" value="DhaL_dom_sf"/>
</dbReference>
<accession>A0A553G3J3</accession>
<dbReference type="PROSITE" id="PS51480">
    <property type="entry name" value="DHAL"/>
    <property type="match status" value="1"/>
</dbReference>
<evidence type="ECO:0000256" key="1">
    <source>
        <dbReference type="ARBA" id="ARBA00022679"/>
    </source>
</evidence>
<dbReference type="Proteomes" id="UP000320443">
    <property type="component" value="Unassembled WGS sequence"/>
</dbReference>
<keyword evidence="1" id="KW-0808">Transferase</keyword>
<dbReference type="Gene3D" id="1.25.40.340">
    <property type="match status" value="1"/>
</dbReference>
<evidence type="ECO:0000256" key="2">
    <source>
        <dbReference type="ARBA" id="ARBA00022777"/>
    </source>
</evidence>
<evidence type="ECO:0000313" key="4">
    <source>
        <dbReference type="EMBL" id="TRX64050.1"/>
    </source>
</evidence>
<evidence type="ECO:0000259" key="3">
    <source>
        <dbReference type="PROSITE" id="PS51480"/>
    </source>
</evidence>
<reference evidence="4 5" key="1">
    <citation type="submission" date="2019-07" db="EMBL/GenBank/DDBJ databases">
        <title>Draft genome of C. aurimucosum strain 2274.</title>
        <authorList>
            <person name="Pacheco L.G.C."/>
            <person name="Aguiar E.R.G.R."/>
            <person name="Santos C.S."/>
            <person name="Rocha D.J.P.G."/>
            <person name="Sant'Anna L.O."/>
            <person name="Mattos-Guaraldi A.L."/>
            <person name="Santos L.S."/>
        </authorList>
    </citation>
    <scope>NUCLEOTIDE SEQUENCE [LARGE SCALE GENOMIC DNA]</scope>
    <source>
        <strain evidence="4 5">2274</strain>
    </source>
</reference>
<dbReference type="PANTHER" id="PTHR28629">
    <property type="entry name" value="TRIOKINASE/FMN CYCLASE"/>
    <property type="match status" value="1"/>
</dbReference>
<gene>
    <name evidence="4" type="primary">dhaL</name>
    <name evidence="4" type="ORF">FNY97_01615</name>
</gene>
<dbReference type="InterPro" id="IPR012737">
    <property type="entry name" value="DhaK_L_YcgS"/>
</dbReference>